<dbReference type="GO" id="GO:0005643">
    <property type="term" value="C:nuclear pore"/>
    <property type="evidence" value="ECO:0007669"/>
    <property type="project" value="UniProtKB-UniRule"/>
</dbReference>
<dbReference type="EMBL" id="CAKM01000095">
    <property type="protein sequence ID" value="CCJ28625.1"/>
    <property type="molecule type" value="Genomic_DNA"/>
</dbReference>
<gene>
    <name evidence="1" type="primary">SUS1</name>
    <name evidence="3" type="ORF">PNEJI1_003365</name>
</gene>
<keyword evidence="1" id="KW-0156">Chromatin regulator</keyword>
<dbReference type="Gene3D" id="1.10.246.140">
    <property type="match status" value="1"/>
</dbReference>
<dbReference type="GO" id="GO:0006368">
    <property type="term" value="P:transcription elongation by RNA polymerase II"/>
    <property type="evidence" value="ECO:0007669"/>
    <property type="project" value="UniProtKB-UniRule"/>
</dbReference>
<dbReference type="PANTHER" id="PTHR12514">
    <property type="entry name" value="ENHANCER OF YELLOW 2 TRANSCRIPTION FACTOR"/>
    <property type="match status" value="1"/>
</dbReference>
<comment type="caution">
    <text evidence="3">The sequence shown here is derived from an EMBL/GenBank/DDBJ whole genome shotgun (WGS) entry which is preliminary data.</text>
</comment>
<keyword evidence="1" id="KW-0010">Activator</keyword>
<keyword evidence="1" id="KW-0509">mRNA transport</keyword>
<comment type="subcellular location">
    <subcellularLocation>
        <location evidence="1">Nucleus</location>
        <location evidence="1">Nucleoplasm</location>
    </subcellularLocation>
    <subcellularLocation>
        <location evidence="1">Cytoplasm</location>
        <location evidence="1">P-body</location>
    </subcellularLocation>
</comment>
<dbReference type="Proteomes" id="UP000010422">
    <property type="component" value="Unassembled WGS sequence"/>
</dbReference>
<dbReference type="GO" id="GO:0006406">
    <property type="term" value="P:mRNA export from nucleus"/>
    <property type="evidence" value="ECO:0007669"/>
    <property type="project" value="UniProtKB-UniRule"/>
</dbReference>
<comment type="subunit">
    <text evidence="1">Component of the nuclear pore complex (NPC)-associated TREX-2 complex (transcription and export complex 2), composed of at least SUS1, SAC3, THP1, SEM1, and CDC31. TREX-2 contains 2 SUS1 chains. The TREX-2 complex interacts with the nucleoporin NUP1. Component of the 1.8 MDa SAGA transcription coactivator-HAT complex. SAGA is built of 5 distinct domains with specialized functions. Within the SAGA complex, SUS1, SGF11, SGF73 and UBP8 form an additional subcomplex of SAGA called the DUB module (deubiquitination module). Interacts directly with THP1, SAC3, SGF11, and with the RNA polymerase II.</text>
</comment>
<evidence type="ECO:0000256" key="2">
    <source>
        <dbReference type="SAM" id="Phobius"/>
    </source>
</evidence>
<keyword evidence="1" id="KW-0811">Translocation</keyword>
<keyword evidence="1" id="KW-0539">Nucleus</keyword>
<sequence length="142" mass="16588">MLVVIEMIIIVLYFVKLFFIIYFKKFVFDDIQVHDLKIRNVVPGETIVNLRAQVNQKLVESGAYERISSHLAKRLHECGWYSDMKDHTLLRHQEKPNFEALVKEIEPKGLATVPEDLKTEVLGMIRKFLEEVVTVDDVDNLM</sequence>
<dbReference type="Pfam" id="PF10163">
    <property type="entry name" value="EnY2"/>
    <property type="match status" value="1"/>
</dbReference>
<comment type="similarity">
    <text evidence="1">Belongs to the ENY2 family.</text>
</comment>
<name>L0PAG5_PNEJI</name>
<dbReference type="AlphaFoldDB" id="L0PAG5"/>
<dbReference type="InterPro" id="IPR018783">
    <property type="entry name" value="TF_ENY2"/>
</dbReference>
<dbReference type="InterPro" id="IPR038212">
    <property type="entry name" value="TF_EnY2_sf"/>
</dbReference>
<keyword evidence="1" id="KW-0804">Transcription</keyword>
<evidence type="ECO:0000313" key="4">
    <source>
        <dbReference type="Proteomes" id="UP000010422"/>
    </source>
</evidence>
<keyword evidence="2" id="KW-1133">Transmembrane helix</keyword>
<dbReference type="HAMAP" id="MF_03046">
    <property type="entry name" value="ENY2_Sus1"/>
    <property type="match status" value="1"/>
</dbReference>
<dbReference type="GO" id="GO:0005654">
    <property type="term" value="C:nucleoplasm"/>
    <property type="evidence" value="ECO:0007669"/>
    <property type="project" value="UniProtKB-SubCell"/>
</dbReference>
<evidence type="ECO:0000256" key="1">
    <source>
        <dbReference type="HAMAP-Rule" id="MF_03046"/>
    </source>
</evidence>
<dbReference type="InParanoid" id="L0PAG5"/>
<evidence type="ECO:0000313" key="3">
    <source>
        <dbReference type="EMBL" id="CCJ28625.1"/>
    </source>
</evidence>
<accession>L0PAG5</accession>
<dbReference type="VEuPathDB" id="FungiDB:PNEJI1_003365"/>
<proteinExistence type="inferred from homology"/>
<reference evidence="3 4" key="1">
    <citation type="journal article" date="2012" name="MBio">
        <title>De novo assembly of the Pneumocystis jirovecii genome from a single bronchoalveolar lavage fluid specimen from a patient.</title>
        <authorList>
            <person name="Cisse O.H."/>
            <person name="Pagni M."/>
            <person name="Hauser P.M."/>
        </authorList>
    </citation>
    <scope>NUCLEOTIDE SEQUENCE [LARGE SCALE GENOMIC DNA]</scope>
    <source>
        <strain evidence="3 4">SE8</strain>
    </source>
</reference>
<dbReference type="GO" id="GO:0006325">
    <property type="term" value="P:chromatin organization"/>
    <property type="evidence" value="ECO:0007669"/>
    <property type="project" value="UniProtKB-KW"/>
</dbReference>
<keyword evidence="2" id="KW-0472">Membrane</keyword>
<dbReference type="GO" id="GO:0003713">
    <property type="term" value="F:transcription coactivator activity"/>
    <property type="evidence" value="ECO:0007669"/>
    <property type="project" value="UniProtKB-UniRule"/>
</dbReference>
<dbReference type="GO" id="GO:0071819">
    <property type="term" value="C:DUBm complex"/>
    <property type="evidence" value="ECO:0007669"/>
    <property type="project" value="UniProtKB-UniRule"/>
</dbReference>
<keyword evidence="1" id="KW-0653">Protein transport</keyword>
<dbReference type="GO" id="GO:0015031">
    <property type="term" value="P:protein transport"/>
    <property type="evidence" value="ECO:0007669"/>
    <property type="project" value="UniProtKB-KW"/>
</dbReference>
<dbReference type="GO" id="GO:0070390">
    <property type="term" value="C:transcription export complex 2"/>
    <property type="evidence" value="ECO:0007669"/>
    <property type="project" value="UniProtKB-UniRule"/>
</dbReference>
<keyword evidence="1" id="KW-0813">Transport</keyword>
<keyword evidence="1" id="KW-0963">Cytoplasm</keyword>
<dbReference type="GO" id="GO:0000124">
    <property type="term" value="C:SAGA complex"/>
    <property type="evidence" value="ECO:0007669"/>
    <property type="project" value="UniProtKB-UniRule"/>
</dbReference>
<dbReference type="STRING" id="1209962.L0PAG5"/>
<dbReference type="GO" id="GO:0000932">
    <property type="term" value="C:P-body"/>
    <property type="evidence" value="ECO:0007669"/>
    <property type="project" value="UniProtKB-SubCell"/>
</dbReference>
<keyword evidence="1" id="KW-0805">Transcription regulation</keyword>
<keyword evidence="2" id="KW-0812">Transmembrane</keyword>
<comment type="function">
    <text evidence="1">Involved in mRNA export coupled transcription activation by association with both the TREX-2 and the SAGA complexes. At the promoters, SAGA is required for recruitment of the basal transcription machinery. It influences RNA polymerase II transcriptional activity through different activities such as TBP interaction and promoter selectivity, interaction with transcription activators, and chromatin modification through histone acetylation and deubiquitination. Within the SAGA complex, participates to a subcomplex required for deubiquitination of H2B and for the maintenance of steady-state H3 methylation levels. The TREX-2 complex functions in docking export-competent ribonucleoprotein particles (mRNPs) to the nuclear entrance of the nuclear pore complex (nuclear basket). TREX-2 participates in mRNA export and accurate chromatin positioning in the nucleus by tethering genes to the nuclear periphery. May also be involved in cytoplasmic mRNA decay by interaction with components of P-bodies.</text>
</comment>
<organism evidence="4">
    <name type="scientific">Pneumocystis jirovecii</name>
    <name type="common">Human pneumocystis pneumonia agent</name>
    <dbReference type="NCBI Taxonomy" id="42068"/>
    <lineage>
        <taxon>Eukaryota</taxon>
        <taxon>Fungi</taxon>
        <taxon>Dikarya</taxon>
        <taxon>Ascomycota</taxon>
        <taxon>Taphrinomycotina</taxon>
        <taxon>Pneumocystomycetes</taxon>
        <taxon>Pneumocystaceae</taxon>
        <taxon>Pneumocystis</taxon>
    </lineage>
</organism>
<protein>
    <recommendedName>
        <fullName evidence="1">Transcription and mRNA export factor SUS1</fullName>
    </recommendedName>
</protein>
<feature type="transmembrane region" description="Helical" evidence="2">
    <location>
        <begin position="6"/>
        <end position="23"/>
    </location>
</feature>